<feature type="domain" description="UspA" evidence="2">
    <location>
        <begin position="159"/>
        <end position="307"/>
    </location>
</feature>
<dbReference type="STRING" id="479434.Sthe_2505"/>
<dbReference type="RefSeq" id="WP_012872960.1">
    <property type="nucleotide sequence ID" value="NC_013524.1"/>
</dbReference>
<dbReference type="Gene3D" id="3.40.50.620">
    <property type="entry name" value="HUPs"/>
    <property type="match status" value="2"/>
</dbReference>
<dbReference type="InterPro" id="IPR006015">
    <property type="entry name" value="Universal_stress_UspA"/>
</dbReference>
<dbReference type="CDD" id="cd00293">
    <property type="entry name" value="USP-like"/>
    <property type="match status" value="2"/>
</dbReference>
<dbReference type="PANTHER" id="PTHR46268">
    <property type="entry name" value="STRESS RESPONSE PROTEIN NHAX"/>
    <property type="match status" value="1"/>
</dbReference>
<sequence>MTSIGTIVVPLDGSQLAETALPYAAALARAVGAEIVLLRVVEEMRPLYDARRREVVWVDPANPRQELLSPELLGAAVERLAGLGLKAQPVVRLGDPRKEILAEAEQHADPVIVLASHGRGGLGRVLLGSVATRVLQLSTCPVLVVRARETDAQPAHVAFTQIAVPLDGSREAEQALPIALDLVRATGATLQLVRVAETFRHELPEDPGPVLRTPSYEAILQRFDQMEAEARDYLQATAEQLREQGLTVTVEVRSGDPWDELLDYTRTTRPDLMVMTTHGRGGVARWFFGSVADRLLTHSDVPLLLIRVREAEGD</sequence>
<evidence type="ECO:0000256" key="1">
    <source>
        <dbReference type="ARBA" id="ARBA00008791"/>
    </source>
</evidence>
<dbReference type="EMBL" id="CP001824">
    <property type="protein sequence ID" value="ACZ39920.1"/>
    <property type="molecule type" value="Genomic_DNA"/>
</dbReference>
<dbReference type="PRINTS" id="PR01438">
    <property type="entry name" value="UNVRSLSTRESS"/>
</dbReference>
<dbReference type="OrthoDB" id="9808582at2"/>
<keyword evidence="4" id="KW-1185">Reference proteome</keyword>
<dbReference type="Pfam" id="PF00582">
    <property type="entry name" value="Usp"/>
    <property type="match status" value="2"/>
</dbReference>
<dbReference type="InterPro" id="IPR014729">
    <property type="entry name" value="Rossmann-like_a/b/a_fold"/>
</dbReference>
<dbReference type="Proteomes" id="UP000002027">
    <property type="component" value="Chromosome 2"/>
</dbReference>
<dbReference type="InParanoid" id="D1CAX3"/>
<protein>
    <submittedName>
        <fullName evidence="3">UspA domain protein</fullName>
    </submittedName>
</protein>
<dbReference type="SUPFAM" id="SSF52402">
    <property type="entry name" value="Adenine nucleotide alpha hydrolases-like"/>
    <property type="match status" value="2"/>
</dbReference>
<dbReference type="AlphaFoldDB" id="D1CAX3"/>
<dbReference type="KEGG" id="sti:Sthe_2505"/>
<evidence type="ECO:0000313" key="3">
    <source>
        <dbReference type="EMBL" id="ACZ39920.1"/>
    </source>
</evidence>
<dbReference type="eggNOG" id="COG0589">
    <property type="taxonomic scope" value="Bacteria"/>
</dbReference>
<reference evidence="3 4" key="2">
    <citation type="journal article" date="2010" name="Stand. Genomic Sci.">
        <title>Complete genome sequence of Desulfohalobium retbaense type strain (HR(100)).</title>
        <authorList>
            <person name="Spring S."/>
            <person name="Nolan M."/>
            <person name="Lapidus A."/>
            <person name="Glavina Del Rio T."/>
            <person name="Copeland A."/>
            <person name="Tice H."/>
            <person name="Cheng J.F."/>
            <person name="Lucas S."/>
            <person name="Land M."/>
            <person name="Chen F."/>
            <person name="Bruce D."/>
            <person name="Goodwin L."/>
            <person name="Pitluck S."/>
            <person name="Ivanova N."/>
            <person name="Mavromatis K."/>
            <person name="Mikhailova N."/>
            <person name="Pati A."/>
            <person name="Chen A."/>
            <person name="Palaniappan K."/>
            <person name="Hauser L."/>
            <person name="Chang Y.J."/>
            <person name="Jeffries C.D."/>
            <person name="Munk C."/>
            <person name="Kiss H."/>
            <person name="Chain P."/>
            <person name="Han C."/>
            <person name="Brettin T."/>
            <person name="Detter J.C."/>
            <person name="Schuler E."/>
            <person name="Goker M."/>
            <person name="Rohde M."/>
            <person name="Bristow J."/>
            <person name="Eisen J.A."/>
            <person name="Markowitz V."/>
            <person name="Hugenholtz P."/>
            <person name="Kyrpides N.C."/>
            <person name="Klenk H.P."/>
        </authorList>
    </citation>
    <scope>NUCLEOTIDE SEQUENCE [LARGE SCALE GENOMIC DNA]</scope>
    <source>
        <strain evidence="4">ATCC 49802 / DSM 20745 / S 6022</strain>
    </source>
</reference>
<proteinExistence type="inferred from homology"/>
<dbReference type="HOGENOM" id="CLU_049301_2_1_0"/>
<dbReference type="PANTHER" id="PTHR46268:SF6">
    <property type="entry name" value="UNIVERSAL STRESS PROTEIN UP12"/>
    <property type="match status" value="1"/>
</dbReference>
<reference evidence="4" key="1">
    <citation type="submission" date="2009-11" db="EMBL/GenBank/DDBJ databases">
        <title>The complete chromosome 2 of Sphaerobacter thermophilus DSM 20745.</title>
        <authorList>
            <person name="Lucas S."/>
            <person name="Copeland A."/>
            <person name="Lapidus A."/>
            <person name="Glavina del Rio T."/>
            <person name="Dalin E."/>
            <person name="Tice H."/>
            <person name="Bruce D."/>
            <person name="Goodwin L."/>
            <person name="Pitluck S."/>
            <person name="Kyrpides N."/>
            <person name="Mavromatis K."/>
            <person name="Ivanova N."/>
            <person name="Mikhailova N."/>
            <person name="LaButti K.M."/>
            <person name="Clum A."/>
            <person name="Sun H.I."/>
            <person name="Brettin T."/>
            <person name="Detter J.C."/>
            <person name="Han C."/>
            <person name="Larimer F."/>
            <person name="Land M."/>
            <person name="Hauser L."/>
            <person name="Markowitz V."/>
            <person name="Cheng J.F."/>
            <person name="Hugenholtz P."/>
            <person name="Woyke T."/>
            <person name="Wu D."/>
            <person name="Steenblock K."/>
            <person name="Schneider S."/>
            <person name="Pukall R."/>
            <person name="Goeker M."/>
            <person name="Klenk H.P."/>
            <person name="Eisen J.A."/>
        </authorList>
    </citation>
    <scope>NUCLEOTIDE SEQUENCE [LARGE SCALE GENOMIC DNA]</scope>
    <source>
        <strain evidence="4">ATCC 49802 / DSM 20745 / S 6022</strain>
    </source>
</reference>
<comment type="similarity">
    <text evidence="1">Belongs to the universal stress protein A family.</text>
</comment>
<dbReference type="InterPro" id="IPR006016">
    <property type="entry name" value="UspA"/>
</dbReference>
<name>D1CAX3_SPHTD</name>
<accession>D1CAX3</accession>
<feature type="domain" description="UspA" evidence="2">
    <location>
        <begin position="6"/>
        <end position="146"/>
    </location>
</feature>
<organism evidence="3 4">
    <name type="scientific">Sphaerobacter thermophilus (strain ATCC 49802 / DSM 20745 / KCCM 41009 / NCIMB 13125 / S 6022)</name>
    <dbReference type="NCBI Taxonomy" id="479434"/>
    <lineage>
        <taxon>Bacteria</taxon>
        <taxon>Pseudomonadati</taxon>
        <taxon>Thermomicrobiota</taxon>
        <taxon>Thermomicrobia</taxon>
        <taxon>Sphaerobacterales</taxon>
        <taxon>Sphaerobacterineae</taxon>
        <taxon>Sphaerobacteraceae</taxon>
        <taxon>Sphaerobacter</taxon>
    </lineage>
</organism>
<gene>
    <name evidence="3" type="ordered locus">Sthe_2505</name>
</gene>
<evidence type="ECO:0000259" key="2">
    <source>
        <dbReference type="Pfam" id="PF00582"/>
    </source>
</evidence>
<evidence type="ECO:0000313" key="4">
    <source>
        <dbReference type="Proteomes" id="UP000002027"/>
    </source>
</evidence>